<keyword evidence="3" id="KW-1185">Reference proteome</keyword>
<dbReference type="Proteomes" id="UP000305881">
    <property type="component" value="Chromosome"/>
</dbReference>
<dbReference type="KEGG" id="mbur:EQU24_11760"/>
<dbReference type="AlphaFoldDB" id="A0A4P9UN96"/>
<dbReference type="PANTHER" id="PTHR43155:SF2">
    <property type="entry name" value="CYCLIC DI-GMP PHOSPHODIESTERASE PA4108"/>
    <property type="match status" value="1"/>
</dbReference>
<protein>
    <submittedName>
        <fullName evidence="2">HD domain-containing protein</fullName>
    </submittedName>
</protein>
<dbReference type="Pfam" id="PF13487">
    <property type="entry name" value="HD_5"/>
    <property type="match status" value="1"/>
</dbReference>
<dbReference type="InterPro" id="IPR003607">
    <property type="entry name" value="HD/PDEase_dom"/>
</dbReference>
<dbReference type="PROSITE" id="PS51832">
    <property type="entry name" value="HD_GYP"/>
    <property type="match status" value="1"/>
</dbReference>
<dbReference type="EMBL" id="CP035467">
    <property type="protein sequence ID" value="QCW82842.1"/>
    <property type="molecule type" value="Genomic_DNA"/>
</dbReference>
<feature type="domain" description="HD-GYP" evidence="1">
    <location>
        <begin position="120"/>
        <end position="316"/>
    </location>
</feature>
<name>A0A4P9UN96_METBY</name>
<evidence type="ECO:0000259" key="1">
    <source>
        <dbReference type="PROSITE" id="PS51832"/>
    </source>
</evidence>
<dbReference type="STRING" id="675511.GCA_000341735_00687"/>
<dbReference type="Gene3D" id="1.10.3210.10">
    <property type="entry name" value="Hypothetical protein af1432"/>
    <property type="match status" value="1"/>
</dbReference>
<dbReference type="RefSeq" id="WP_017839316.1">
    <property type="nucleotide sequence ID" value="NZ_CP035467.1"/>
</dbReference>
<accession>A0A4P9UN96</accession>
<dbReference type="PANTHER" id="PTHR43155">
    <property type="entry name" value="CYCLIC DI-GMP PHOSPHODIESTERASE PA4108-RELATED"/>
    <property type="match status" value="1"/>
</dbReference>
<gene>
    <name evidence="2" type="ORF">EQU24_11760</name>
</gene>
<dbReference type="SUPFAM" id="SSF109604">
    <property type="entry name" value="HD-domain/PDEase-like"/>
    <property type="match status" value="1"/>
</dbReference>
<dbReference type="OrthoDB" id="9802066at2"/>
<dbReference type="InterPro" id="IPR037522">
    <property type="entry name" value="HD_GYP_dom"/>
</dbReference>
<dbReference type="CDD" id="cd00077">
    <property type="entry name" value="HDc"/>
    <property type="match status" value="1"/>
</dbReference>
<reference evidence="3" key="1">
    <citation type="journal article" date="2019" name="J. Bacteriol.">
        <title>A Mutagenic Screen Identifies a TonB-Dependent Receptor Required for the Lanthanide Metal Switch in the Type I Methanotroph 'Methylotuvimicrobium buryatense' 5GB1C.</title>
        <authorList>
            <person name="Groom J.D."/>
            <person name="Ford S.M."/>
            <person name="Pesesky M.W."/>
            <person name="Lidstrom M.E."/>
        </authorList>
    </citation>
    <scope>NUCLEOTIDE SEQUENCE [LARGE SCALE GENOMIC DNA]</scope>
    <source>
        <strain evidence="3">5GB1C</strain>
    </source>
</reference>
<organism evidence="2 3">
    <name type="scientific">Methylotuvimicrobium buryatense</name>
    <name type="common">Methylomicrobium buryatense</name>
    <dbReference type="NCBI Taxonomy" id="95641"/>
    <lineage>
        <taxon>Bacteria</taxon>
        <taxon>Pseudomonadati</taxon>
        <taxon>Pseudomonadota</taxon>
        <taxon>Gammaproteobacteria</taxon>
        <taxon>Methylococcales</taxon>
        <taxon>Methylococcaceae</taxon>
        <taxon>Methylotuvimicrobium</taxon>
    </lineage>
</organism>
<proteinExistence type="predicted"/>
<sequence>MEIELVKVQPSDIELNTPLPFSIFTFEQSLLLKKNTIVSTEKQLNVLLEKGVYRNLTEQEIELREALKQEPDQKKLQTNPFTAIAYCNQKLYPLLQDIAAQEAEGAQPRITKIAELLRIITVFDPNAALGAIHLLGCANNYAVIHSIYTAVLSGLLGRRRQLSDKDNELIISAALTMNLGMLKLQDRLYQQDSPLTSEQRQQIIEHPKQSAMLLKKAGIKSEDWLAMVLHHHEKNDGSGYPNKLSGDAISEGAKVISLADIYTSLITGRKYRDPILAHDAIKSLFAKRGSEIDEQLANQFIRETGIYPPGTFVSLQNGEIALITKRATVKSSKTSGPYALALVSPWGAFYREPQKRDCGIALYKISKPCSAPKGFNVDQANKFWGY</sequence>
<dbReference type="GO" id="GO:0008081">
    <property type="term" value="F:phosphoric diester hydrolase activity"/>
    <property type="evidence" value="ECO:0007669"/>
    <property type="project" value="UniProtKB-ARBA"/>
</dbReference>
<evidence type="ECO:0000313" key="2">
    <source>
        <dbReference type="EMBL" id="QCW82842.1"/>
    </source>
</evidence>
<evidence type="ECO:0000313" key="3">
    <source>
        <dbReference type="Proteomes" id="UP000305881"/>
    </source>
</evidence>